<evidence type="ECO:0000313" key="1">
    <source>
        <dbReference type="EMBL" id="GIG96012.1"/>
    </source>
</evidence>
<name>A0ABQ4EMY3_9ACTN</name>
<dbReference type="Proteomes" id="UP000621500">
    <property type="component" value="Unassembled WGS sequence"/>
</dbReference>
<evidence type="ECO:0000313" key="2">
    <source>
        <dbReference type="Proteomes" id="UP000621500"/>
    </source>
</evidence>
<gene>
    <name evidence="1" type="ORF">Pma05_25850</name>
</gene>
<dbReference type="EMBL" id="BONX01000014">
    <property type="protein sequence ID" value="GIG96012.1"/>
    <property type="molecule type" value="Genomic_DNA"/>
</dbReference>
<accession>A0ABQ4EMY3</accession>
<proteinExistence type="predicted"/>
<protein>
    <submittedName>
        <fullName evidence="1">Uncharacterized protein</fullName>
    </submittedName>
</protein>
<organism evidence="1 2">
    <name type="scientific">Plantactinospora mayteni</name>
    <dbReference type="NCBI Taxonomy" id="566021"/>
    <lineage>
        <taxon>Bacteria</taxon>
        <taxon>Bacillati</taxon>
        <taxon>Actinomycetota</taxon>
        <taxon>Actinomycetes</taxon>
        <taxon>Micromonosporales</taxon>
        <taxon>Micromonosporaceae</taxon>
        <taxon>Plantactinospora</taxon>
    </lineage>
</organism>
<comment type="caution">
    <text evidence="1">The sequence shown here is derived from an EMBL/GenBank/DDBJ whole genome shotgun (WGS) entry which is preliminary data.</text>
</comment>
<reference evidence="1 2" key="1">
    <citation type="submission" date="2021-01" db="EMBL/GenBank/DDBJ databases">
        <title>Whole genome shotgun sequence of Plantactinospora mayteni NBRC 109088.</title>
        <authorList>
            <person name="Komaki H."/>
            <person name="Tamura T."/>
        </authorList>
    </citation>
    <scope>NUCLEOTIDE SEQUENCE [LARGE SCALE GENOMIC DNA]</scope>
    <source>
        <strain evidence="1 2">NBRC 109088</strain>
    </source>
</reference>
<sequence length="79" mass="8770">MTIQYVREVPAVIGEETIRQDVGRAVDELDTTEASRYAIARGVLPPTEDPAWMLCQRFEPDGSEGPLVWVLVTESEAAH</sequence>
<keyword evidence="2" id="KW-1185">Reference proteome</keyword>